<organism evidence="1 2">
    <name type="scientific">Geotrichum galactomycetum</name>
    <dbReference type="NCBI Taxonomy" id="27317"/>
    <lineage>
        <taxon>Eukaryota</taxon>
        <taxon>Fungi</taxon>
        <taxon>Dikarya</taxon>
        <taxon>Ascomycota</taxon>
        <taxon>Saccharomycotina</taxon>
        <taxon>Dipodascomycetes</taxon>
        <taxon>Dipodascales</taxon>
        <taxon>Dipodascaceae</taxon>
        <taxon>Geotrichum</taxon>
    </lineage>
</organism>
<comment type="caution">
    <text evidence="1">The sequence shown here is derived from an EMBL/GenBank/DDBJ whole genome shotgun (WGS) entry which is preliminary data.</text>
</comment>
<dbReference type="Proteomes" id="UP000744676">
    <property type="component" value="Unassembled WGS sequence"/>
</dbReference>
<name>A0ACB6V5P4_9ASCO</name>
<keyword evidence="2" id="KW-1185">Reference proteome</keyword>
<proteinExistence type="predicted"/>
<reference evidence="1 2" key="1">
    <citation type="journal article" date="2020" name="Front. Microbiol.">
        <title>Phenotypic and Genetic Characterization of the Cheese Ripening Yeast Geotrichum candidum.</title>
        <authorList>
            <person name="Perkins V."/>
            <person name="Vignola S."/>
            <person name="Lessard M.H."/>
            <person name="Plante P.L."/>
            <person name="Corbeil J."/>
            <person name="Dugat-Bony E."/>
            <person name="Frenette M."/>
            <person name="Labrie S."/>
        </authorList>
    </citation>
    <scope>NUCLEOTIDE SEQUENCE [LARGE SCALE GENOMIC DNA]</scope>
    <source>
        <strain evidence="1 2">LMA-1147</strain>
    </source>
</reference>
<evidence type="ECO:0000313" key="2">
    <source>
        <dbReference type="Proteomes" id="UP000744676"/>
    </source>
</evidence>
<gene>
    <name evidence="1" type="ORF">D0Z00_001983</name>
</gene>
<accession>A0ACB6V5P4</accession>
<sequence length="178" mass="18944">MSANLDKSLDEIISSKPRTPRGRGGRKSVSVRKGVSKSAAPSAAKKAVAKKAAPAAAPKLNVLDEASKLADRIIISNLISYNSKGQSTGVVTITFKTPGHAHKATVRFNGTSIDNGAKFMKPRGSKATKATKVNTPRSKGPKAEASKPKATKTRTPRRPKKTLEELDAEMADYFDNKS</sequence>
<dbReference type="EMBL" id="QVQA01000044">
    <property type="protein sequence ID" value="KAF5098640.1"/>
    <property type="molecule type" value="Genomic_DNA"/>
</dbReference>
<protein>
    <submittedName>
        <fullName evidence="1">Uncharacterized protein</fullName>
    </submittedName>
</protein>
<evidence type="ECO:0000313" key="1">
    <source>
        <dbReference type="EMBL" id="KAF5098640.1"/>
    </source>
</evidence>